<reference evidence="1 2" key="1">
    <citation type="submission" date="2016-06" db="EMBL/GenBank/DDBJ databases">
        <authorList>
            <person name="Kjaerup R.B."/>
            <person name="Dalgaard T.S."/>
            <person name="Juul-Madsen H.R."/>
        </authorList>
    </citation>
    <scope>NUCLEOTIDE SEQUENCE [LARGE SCALE GENOMIC DNA]</scope>
    <source>
        <strain evidence="1 2">Pb300</strain>
    </source>
</reference>
<name>A0A1D2J4A7_PARBR</name>
<evidence type="ECO:0000313" key="1">
    <source>
        <dbReference type="EMBL" id="ODH13126.1"/>
    </source>
</evidence>
<sequence>MCSVGGEGEENCDLEKPPIFSIRSDLQGISNSPAVDVYQLLDAFHRTTL</sequence>
<organism evidence="1 2">
    <name type="scientific">Paracoccidioides brasiliensis</name>
    <dbReference type="NCBI Taxonomy" id="121759"/>
    <lineage>
        <taxon>Eukaryota</taxon>
        <taxon>Fungi</taxon>
        <taxon>Dikarya</taxon>
        <taxon>Ascomycota</taxon>
        <taxon>Pezizomycotina</taxon>
        <taxon>Eurotiomycetes</taxon>
        <taxon>Eurotiomycetidae</taxon>
        <taxon>Onygenales</taxon>
        <taxon>Ajellomycetaceae</taxon>
        <taxon>Paracoccidioides</taxon>
    </lineage>
</organism>
<dbReference type="EMBL" id="LZYO01000575">
    <property type="protein sequence ID" value="ODH13126.1"/>
    <property type="molecule type" value="Genomic_DNA"/>
</dbReference>
<comment type="caution">
    <text evidence="1">The sequence shown here is derived from an EMBL/GenBank/DDBJ whole genome shotgun (WGS) entry which is preliminary data.</text>
</comment>
<gene>
    <name evidence="1" type="ORF">ACO22_07573</name>
</gene>
<evidence type="ECO:0000313" key="2">
    <source>
        <dbReference type="Proteomes" id="UP000242814"/>
    </source>
</evidence>
<dbReference type="Proteomes" id="UP000242814">
    <property type="component" value="Unassembled WGS sequence"/>
</dbReference>
<dbReference type="AlphaFoldDB" id="A0A1D2J4A7"/>
<protein>
    <submittedName>
        <fullName evidence="1">Uncharacterized protein</fullName>
    </submittedName>
</protein>
<accession>A0A1D2J4A7</accession>
<proteinExistence type="predicted"/>